<dbReference type="Pfam" id="PF00664">
    <property type="entry name" value="ABC_membrane"/>
    <property type="match status" value="2"/>
</dbReference>
<evidence type="ECO:0000256" key="10">
    <source>
        <dbReference type="ARBA" id="ARBA00023136"/>
    </source>
</evidence>
<feature type="transmembrane region" description="Helical" evidence="12">
    <location>
        <begin position="20"/>
        <end position="43"/>
    </location>
</feature>
<feature type="transmembrane region" description="Helical" evidence="12">
    <location>
        <begin position="151"/>
        <end position="173"/>
    </location>
</feature>
<feature type="domain" description="ABC transporter" evidence="13">
    <location>
        <begin position="909"/>
        <end position="1109"/>
    </location>
</feature>
<dbReference type="InterPro" id="IPR003439">
    <property type="entry name" value="ABC_transporter-like_ATP-bd"/>
</dbReference>
<dbReference type="Proteomes" id="UP001324115">
    <property type="component" value="Unassembled WGS sequence"/>
</dbReference>
<keyword evidence="5" id="KW-0677">Repeat</keyword>
<dbReference type="CDD" id="cd03249">
    <property type="entry name" value="ABC_MTABC3_MDL1_MDL2"/>
    <property type="match status" value="1"/>
</dbReference>
<gene>
    <name evidence="15" type="ORF">RGQ29_015377</name>
</gene>
<organism evidence="15 16">
    <name type="scientific">Quercus rubra</name>
    <name type="common">Northern red oak</name>
    <name type="synonym">Quercus borealis</name>
    <dbReference type="NCBI Taxonomy" id="3512"/>
    <lineage>
        <taxon>Eukaryota</taxon>
        <taxon>Viridiplantae</taxon>
        <taxon>Streptophyta</taxon>
        <taxon>Embryophyta</taxon>
        <taxon>Tracheophyta</taxon>
        <taxon>Spermatophyta</taxon>
        <taxon>Magnoliopsida</taxon>
        <taxon>eudicotyledons</taxon>
        <taxon>Gunneridae</taxon>
        <taxon>Pentapetalae</taxon>
        <taxon>rosids</taxon>
        <taxon>fabids</taxon>
        <taxon>Fagales</taxon>
        <taxon>Fagaceae</taxon>
        <taxon>Quercus</taxon>
    </lineage>
</organism>
<evidence type="ECO:0000256" key="3">
    <source>
        <dbReference type="ARBA" id="ARBA00022448"/>
    </source>
</evidence>
<evidence type="ECO:0000256" key="6">
    <source>
        <dbReference type="ARBA" id="ARBA00022741"/>
    </source>
</evidence>
<dbReference type="GO" id="GO:0140359">
    <property type="term" value="F:ABC-type transporter activity"/>
    <property type="evidence" value="ECO:0007669"/>
    <property type="project" value="InterPro"/>
</dbReference>
<dbReference type="InterPro" id="IPR017871">
    <property type="entry name" value="ABC_transporter-like_CS"/>
</dbReference>
<evidence type="ECO:0000256" key="1">
    <source>
        <dbReference type="ARBA" id="ARBA00004141"/>
    </source>
</evidence>
<dbReference type="GO" id="GO:0016020">
    <property type="term" value="C:membrane"/>
    <property type="evidence" value="ECO:0007669"/>
    <property type="project" value="UniProtKB-SubCell"/>
</dbReference>
<dbReference type="PANTHER" id="PTHR45136:SF2">
    <property type="entry name" value="ABC TRANSPORTER DOMAIN-CONTAINING PROTEIN"/>
    <property type="match status" value="1"/>
</dbReference>
<protein>
    <submittedName>
        <fullName evidence="15">Uncharacterized protein</fullName>
    </submittedName>
</protein>
<evidence type="ECO:0000256" key="5">
    <source>
        <dbReference type="ARBA" id="ARBA00022737"/>
    </source>
</evidence>
<accession>A0AAN7FP34</accession>
<feature type="transmembrane region" description="Helical" evidence="12">
    <location>
        <begin position="50"/>
        <end position="68"/>
    </location>
</feature>
<keyword evidence="8" id="KW-1278">Translocase</keyword>
<dbReference type="Gene3D" id="1.20.1560.10">
    <property type="entry name" value="ABC transporter type 1, transmembrane domain"/>
    <property type="match status" value="1"/>
</dbReference>
<sequence length="1117" mass="122445">MKSKTGLFSYSDALDKLLMLFGTLGSIGDGSMTPLTMFILSGLINYALKLFYVAIGVGISAFIASLFVELLEDQSLVLTCCPIQTWAVLRQEVGYFDINATSSTSFKVISTISSDAHIIQDTIAEKTPNCPAHLTSFILRLTIAFLVSWRLALPAFPLTLFFIAPGIGFGKVLKGLGTKMKDAYGIAGSIAEQAISSIRTTYSYVGEHQTLHRFSCALKKSMKLGIKQGLTKGLLIGSMGTIYAVWAFQAWIGSVLVIQEVSIMNALPNLSFIIEATAAATQIHEMIDRIPVIDSKEEKGKILPSVRGQIEFRDVDFSYPSRPDTPILQGFNLKVQAGKTVGLVGGSDSGRDILLDKYKIKRLQLKWLRSHMGLVNQEPVLFATSIKENILFGKEDAPMELIIQAAKAANAHDFIIKLPQGYETQVGQFGVQLSGGQKQRIAIAIALIRDPKILFLDEATSALDAESERQVQEALDQASQGRTTIVIAHRLSTICKADLIVVLQSGKVVESGSHDELMDMNNGKGGAYSKLHSVVPIIKQKIHITEWRILRGLPKQLSVVLKKKAYPPASQWRLLKMNAPEWKQALLGCLGAAGSGTVQSLHAYCLGTIISVYFEDKSTINSKIRFYCFIFLSLGVISFTANLCQHYNFAIMGERLTERVREKMLGKLLTFEIGWFDEDDNTSAAICARLATETNTVRSLIAERMSLLVQVSFSASLAFALGLLASWRVSIVMIAMQPLLIASFYFFKSVLIKSTPAKIKKAQSEGSQLASEATINHWTITAFSSQERILGLFEAAMKGPMKESIKASWFSGLGLFSSQFLTTAAIAVTFWYGGRLMNQKLVTPKNLFQAFFILISTVKNIADAGSMTSDIAKGSSAIRSVFAIIDRKSEIDPEDHNGVEIKKSIKGQTELKKVVFSYPARPEQMIFMGLSLKIEAGKTIALGSVLIDGSDIKSYNLRKLRSYIALVSQEPTLFAGTIRMYTYISSLHCYKNKLHQVSFCDGYDTYCGERGVELSGGQKQRIAIARAILKNPKIATSALDSASENLVQEAREKMMVGRTCLIVAHRLSTIQKADSITNYSVISNGKVMELGSHSSLLAIGSGGAYYSLIQLQNSHSS</sequence>
<dbReference type="AlphaFoldDB" id="A0AAN7FP34"/>
<dbReference type="PANTHER" id="PTHR45136">
    <property type="entry name" value="ABC TRANSPORTER DOMAIN-CONTAINING PROTEIN"/>
    <property type="match status" value="1"/>
</dbReference>
<reference evidence="15 16" key="1">
    <citation type="journal article" date="2023" name="G3 (Bethesda)">
        <title>A haplotype-resolved chromosome-scale genome for Quercus rubra L. provides insights into the genetics of adaptive traits for red oak species.</title>
        <authorList>
            <person name="Kapoor B."/>
            <person name="Jenkins J."/>
            <person name="Schmutz J."/>
            <person name="Zhebentyayeva T."/>
            <person name="Kuelheim C."/>
            <person name="Coggeshall M."/>
            <person name="Heim C."/>
            <person name="Lasky J.R."/>
            <person name="Leites L."/>
            <person name="Islam-Faridi N."/>
            <person name="Romero-Severson J."/>
            <person name="DeLeo V.L."/>
            <person name="Lucas S.M."/>
            <person name="Lazic D."/>
            <person name="Gailing O."/>
            <person name="Carlson J."/>
            <person name="Staton M."/>
        </authorList>
    </citation>
    <scope>NUCLEOTIDE SEQUENCE [LARGE SCALE GENOMIC DNA]</scope>
    <source>
        <strain evidence="15">Pseudo-F2</strain>
    </source>
</reference>
<keyword evidence="11" id="KW-0325">Glycoprotein</keyword>
<dbReference type="CDD" id="cd18578">
    <property type="entry name" value="ABC_6TM_Pgp_ABCB1_D2_like"/>
    <property type="match status" value="1"/>
</dbReference>
<name>A0AAN7FP34_QUERU</name>
<keyword evidence="4 12" id="KW-0812">Transmembrane</keyword>
<evidence type="ECO:0000256" key="12">
    <source>
        <dbReference type="SAM" id="Phobius"/>
    </source>
</evidence>
<feature type="domain" description="ABC transmembrane type-1" evidence="14">
    <location>
        <begin position="87"/>
        <end position="259"/>
    </location>
</feature>
<evidence type="ECO:0000259" key="14">
    <source>
        <dbReference type="PROSITE" id="PS50929"/>
    </source>
</evidence>
<dbReference type="Gene3D" id="3.40.50.300">
    <property type="entry name" value="P-loop containing nucleotide triphosphate hydrolases"/>
    <property type="match status" value="2"/>
</dbReference>
<keyword evidence="10 12" id="KW-0472">Membrane</keyword>
<dbReference type="Pfam" id="PF00005">
    <property type="entry name" value="ABC_tran"/>
    <property type="match status" value="2"/>
</dbReference>
<dbReference type="FunFam" id="3.40.50.300:FF:000479">
    <property type="entry name" value="Multidrug resistance protein 1A"/>
    <property type="match status" value="1"/>
</dbReference>
<evidence type="ECO:0000256" key="8">
    <source>
        <dbReference type="ARBA" id="ARBA00022967"/>
    </source>
</evidence>
<evidence type="ECO:0000256" key="9">
    <source>
        <dbReference type="ARBA" id="ARBA00022989"/>
    </source>
</evidence>
<feature type="transmembrane region" description="Helical" evidence="12">
    <location>
        <begin position="707"/>
        <end position="725"/>
    </location>
</feature>
<keyword evidence="16" id="KW-1185">Reference proteome</keyword>
<feature type="domain" description="ABC transporter" evidence="13">
    <location>
        <begin position="310"/>
        <end position="530"/>
    </location>
</feature>
<keyword evidence="6" id="KW-0547">Nucleotide-binding</keyword>
<evidence type="ECO:0000256" key="4">
    <source>
        <dbReference type="ARBA" id="ARBA00022692"/>
    </source>
</evidence>
<feature type="transmembrane region" description="Helical" evidence="12">
    <location>
        <begin position="624"/>
        <end position="644"/>
    </location>
</feature>
<comment type="similarity">
    <text evidence="2">Belongs to the ABC transporter superfamily. ABCB family. Multidrug resistance exporter (TC 3.A.1.201) subfamily.</text>
</comment>
<feature type="transmembrane region" description="Helical" evidence="12">
    <location>
        <begin position="731"/>
        <end position="751"/>
    </location>
</feature>
<dbReference type="PROSITE" id="PS00211">
    <property type="entry name" value="ABC_TRANSPORTER_1"/>
    <property type="match status" value="2"/>
</dbReference>
<dbReference type="PROSITE" id="PS50893">
    <property type="entry name" value="ABC_TRANSPORTER_2"/>
    <property type="match status" value="2"/>
</dbReference>
<keyword evidence="9 12" id="KW-1133">Transmembrane helix</keyword>
<dbReference type="GO" id="GO:0016887">
    <property type="term" value="F:ATP hydrolysis activity"/>
    <property type="evidence" value="ECO:0007669"/>
    <property type="project" value="InterPro"/>
</dbReference>
<dbReference type="CDD" id="cd18577">
    <property type="entry name" value="ABC_6TM_Pgp_ABCB1_D1_like"/>
    <property type="match status" value="1"/>
</dbReference>
<evidence type="ECO:0000259" key="13">
    <source>
        <dbReference type="PROSITE" id="PS50893"/>
    </source>
</evidence>
<comment type="caution">
    <text evidence="15">The sequence shown here is derived from an EMBL/GenBank/DDBJ whole genome shotgun (WGS) entry which is preliminary data.</text>
</comment>
<evidence type="ECO:0000256" key="11">
    <source>
        <dbReference type="ARBA" id="ARBA00023180"/>
    </source>
</evidence>
<comment type="subcellular location">
    <subcellularLocation>
        <location evidence="1">Membrane</location>
        <topology evidence="1">Multi-pass membrane protein</topology>
    </subcellularLocation>
</comment>
<evidence type="ECO:0000313" key="15">
    <source>
        <dbReference type="EMBL" id="KAK4597832.1"/>
    </source>
</evidence>
<evidence type="ECO:0000256" key="7">
    <source>
        <dbReference type="ARBA" id="ARBA00022840"/>
    </source>
</evidence>
<feature type="domain" description="ABC transmembrane type-1" evidence="14">
    <location>
        <begin position="586"/>
        <end position="873"/>
    </location>
</feature>
<evidence type="ECO:0000256" key="2">
    <source>
        <dbReference type="ARBA" id="ARBA00007577"/>
    </source>
</evidence>
<feature type="transmembrane region" description="Helical" evidence="12">
    <location>
        <begin position="229"/>
        <end position="252"/>
    </location>
</feature>
<dbReference type="GO" id="GO:0005524">
    <property type="term" value="F:ATP binding"/>
    <property type="evidence" value="ECO:0007669"/>
    <property type="project" value="UniProtKB-KW"/>
</dbReference>
<evidence type="ECO:0000313" key="16">
    <source>
        <dbReference type="Proteomes" id="UP001324115"/>
    </source>
</evidence>
<proteinExistence type="inferred from homology"/>
<keyword evidence="7" id="KW-0067">ATP-binding</keyword>
<dbReference type="PROSITE" id="PS50929">
    <property type="entry name" value="ABC_TM1F"/>
    <property type="match status" value="2"/>
</dbReference>
<dbReference type="SUPFAM" id="SSF90123">
    <property type="entry name" value="ABC transporter transmembrane region"/>
    <property type="match status" value="2"/>
</dbReference>
<keyword evidence="3" id="KW-0813">Transport</keyword>
<dbReference type="SUPFAM" id="SSF52540">
    <property type="entry name" value="P-loop containing nucleoside triphosphate hydrolases"/>
    <property type="match status" value="2"/>
</dbReference>
<dbReference type="EMBL" id="JAXUIC010000003">
    <property type="protein sequence ID" value="KAK4597832.1"/>
    <property type="molecule type" value="Genomic_DNA"/>
</dbReference>
<feature type="transmembrane region" description="Helical" evidence="12">
    <location>
        <begin position="807"/>
        <end position="832"/>
    </location>
</feature>
<dbReference type="InterPro" id="IPR027417">
    <property type="entry name" value="P-loop_NTPase"/>
</dbReference>
<dbReference type="InterPro" id="IPR036640">
    <property type="entry name" value="ABC1_TM_sf"/>
</dbReference>
<dbReference type="InterPro" id="IPR011527">
    <property type="entry name" value="ABC1_TM_dom"/>
</dbReference>